<keyword evidence="3" id="KW-1185">Reference proteome</keyword>
<dbReference type="Proteomes" id="UP001295684">
    <property type="component" value="Unassembled WGS sequence"/>
</dbReference>
<dbReference type="AlphaFoldDB" id="A0AAD1XDI4"/>
<protein>
    <submittedName>
        <fullName evidence="2">Uncharacterized protein</fullName>
    </submittedName>
</protein>
<evidence type="ECO:0000256" key="1">
    <source>
        <dbReference type="SAM" id="MobiDB-lite"/>
    </source>
</evidence>
<feature type="region of interest" description="Disordered" evidence="1">
    <location>
        <begin position="123"/>
        <end position="145"/>
    </location>
</feature>
<accession>A0AAD1XDI4</accession>
<name>A0AAD1XDI4_EUPCR</name>
<organism evidence="2 3">
    <name type="scientific">Euplotes crassus</name>
    <dbReference type="NCBI Taxonomy" id="5936"/>
    <lineage>
        <taxon>Eukaryota</taxon>
        <taxon>Sar</taxon>
        <taxon>Alveolata</taxon>
        <taxon>Ciliophora</taxon>
        <taxon>Intramacronucleata</taxon>
        <taxon>Spirotrichea</taxon>
        <taxon>Hypotrichia</taxon>
        <taxon>Euplotida</taxon>
        <taxon>Euplotidae</taxon>
        <taxon>Moneuplotes</taxon>
    </lineage>
</organism>
<feature type="compositionally biased region" description="Acidic residues" evidence="1">
    <location>
        <begin position="125"/>
        <end position="134"/>
    </location>
</feature>
<dbReference type="EMBL" id="CAMPGE010011629">
    <property type="protein sequence ID" value="CAI2370450.1"/>
    <property type="molecule type" value="Genomic_DNA"/>
</dbReference>
<sequence>MGNFFAKKEFKKGYHWPLNEFIVTDNDGWIVVYKKTCLLDRSTEVNSQVAHFVKWSLRLKNEFKMDNINPGFAGIGIVSSGFIYEATKDGFVKNEIISRLKELKNQNCIVAVKKALININPDNFREEEDSDDDDNRPQRIENDQFPPSLSVKLDEMIEKYGDFSSMSLQFDDHFLTEVLKRTKEILNHINRTDGNTLYDALNVFYDFFAGDDKKLQTDELCKLLDFLKLPDDMLAPYIREVCDELLREDPHNEKEYDFQGTCDILEKYEIIQQFELNKFEKESTFNCQFFLRVLHEIGMIDLRKNHLKFDEDAYNQSIEMRREQQENMEDGDELIDKNIPVEDDPEYIITDVNDLILSKKKTLKKVFCKGYRYAKERVLYMD</sequence>
<proteinExistence type="predicted"/>
<comment type="caution">
    <text evidence="2">The sequence shown here is derived from an EMBL/GenBank/DDBJ whole genome shotgun (WGS) entry which is preliminary data.</text>
</comment>
<reference evidence="2" key="1">
    <citation type="submission" date="2023-07" db="EMBL/GenBank/DDBJ databases">
        <authorList>
            <consortium name="AG Swart"/>
            <person name="Singh M."/>
            <person name="Singh A."/>
            <person name="Seah K."/>
            <person name="Emmerich C."/>
        </authorList>
    </citation>
    <scope>NUCLEOTIDE SEQUENCE</scope>
    <source>
        <strain evidence="2">DP1</strain>
    </source>
</reference>
<evidence type="ECO:0000313" key="2">
    <source>
        <dbReference type="EMBL" id="CAI2370450.1"/>
    </source>
</evidence>
<gene>
    <name evidence="2" type="ORF">ECRASSUSDP1_LOCUS11763</name>
</gene>
<evidence type="ECO:0000313" key="3">
    <source>
        <dbReference type="Proteomes" id="UP001295684"/>
    </source>
</evidence>